<feature type="domain" description="CCHC-type" evidence="7">
    <location>
        <begin position="396"/>
        <end position="411"/>
    </location>
</feature>
<dbReference type="Gene3D" id="3.90.190.10">
    <property type="entry name" value="Protein tyrosine phosphatase superfamily"/>
    <property type="match status" value="1"/>
</dbReference>
<dbReference type="GO" id="GO:0004721">
    <property type="term" value="F:phosphoprotein phosphatase activity"/>
    <property type="evidence" value="ECO:0007669"/>
    <property type="project" value="UniProtKB-KW"/>
</dbReference>
<keyword evidence="8" id="KW-0808">Transferase</keyword>
<evidence type="ECO:0000259" key="6">
    <source>
        <dbReference type="PROSITE" id="PS50056"/>
    </source>
</evidence>
<dbReference type="SUPFAM" id="SSF57756">
    <property type="entry name" value="Retrovirus zinc finger-like domains"/>
    <property type="match status" value="3"/>
</dbReference>
<keyword evidence="3" id="KW-0479">Metal-binding</keyword>
<dbReference type="OrthoDB" id="200924at2759"/>
<keyword evidence="3" id="KW-0862">Zinc</keyword>
<dbReference type="PANTHER" id="PTHR10367:SF17">
    <property type="entry name" value="MRNA-CAPPING ENZYME"/>
    <property type="match status" value="1"/>
</dbReference>
<evidence type="ECO:0000313" key="9">
    <source>
        <dbReference type="Proteomes" id="UP000507470"/>
    </source>
</evidence>
<dbReference type="EC" id="3.6.1.-" evidence="8"/>
<dbReference type="AlphaFoldDB" id="A0A6J8B9D6"/>
<evidence type="ECO:0000256" key="1">
    <source>
        <dbReference type="ARBA" id="ARBA00022801"/>
    </source>
</evidence>
<dbReference type="PROSITE" id="PS00383">
    <property type="entry name" value="TYR_PHOSPHATASE_1"/>
    <property type="match status" value="1"/>
</dbReference>
<dbReference type="PROSITE" id="PS50056">
    <property type="entry name" value="TYR_PHOSPHATASE_2"/>
    <property type="match status" value="1"/>
</dbReference>
<dbReference type="GO" id="GO:0004484">
    <property type="term" value="F:mRNA guanylyltransferase activity"/>
    <property type="evidence" value="ECO:0007669"/>
    <property type="project" value="UniProtKB-EC"/>
</dbReference>
<feature type="domain" description="CCHC-type" evidence="7">
    <location>
        <begin position="369"/>
        <end position="386"/>
    </location>
</feature>
<dbReference type="PROSITE" id="PS50158">
    <property type="entry name" value="ZF_CCHC"/>
    <property type="match status" value="5"/>
</dbReference>
<dbReference type="InterPro" id="IPR036875">
    <property type="entry name" value="Znf_CCHC_sf"/>
</dbReference>
<dbReference type="Pfam" id="PF00782">
    <property type="entry name" value="DSPc"/>
    <property type="match status" value="1"/>
</dbReference>
<dbReference type="InterPro" id="IPR001878">
    <property type="entry name" value="Znf_CCHC"/>
</dbReference>
<feature type="domain" description="Tyrosine specific protein phosphatases" evidence="6">
    <location>
        <begin position="110"/>
        <end position="177"/>
    </location>
</feature>
<organism evidence="8 9">
    <name type="scientific">Mytilus coruscus</name>
    <name type="common">Sea mussel</name>
    <dbReference type="NCBI Taxonomy" id="42192"/>
    <lineage>
        <taxon>Eukaryota</taxon>
        <taxon>Metazoa</taxon>
        <taxon>Spiralia</taxon>
        <taxon>Lophotrochozoa</taxon>
        <taxon>Mollusca</taxon>
        <taxon>Bivalvia</taxon>
        <taxon>Autobranchia</taxon>
        <taxon>Pteriomorphia</taxon>
        <taxon>Mytilida</taxon>
        <taxon>Mytiloidea</taxon>
        <taxon>Mytilidae</taxon>
        <taxon>Mytilinae</taxon>
        <taxon>Mytilus</taxon>
    </lineage>
</organism>
<protein>
    <submittedName>
        <fullName evidence="8">RNGTT</fullName>
        <ecNumber evidence="8">2.7.7.50</ecNumber>
        <ecNumber evidence="8">3.6.1.-</ecNumber>
    </submittedName>
</protein>
<dbReference type="PANTHER" id="PTHR10367">
    <property type="entry name" value="MRNA-CAPPING ENZYME"/>
    <property type="match status" value="1"/>
</dbReference>
<evidence type="ECO:0000256" key="4">
    <source>
        <dbReference type="SAM" id="MobiDB-lite"/>
    </source>
</evidence>
<dbReference type="SUPFAM" id="SSF52799">
    <property type="entry name" value="(Phosphotyrosine protein) phosphatases II"/>
    <property type="match status" value="1"/>
</dbReference>
<dbReference type="Gene3D" id="4.10.60.10">
    <property type="entry name" value="Zinc finger, CCHC-type"/>
    <property type="match status" value="4"/>
</dbReference>
<keyword evidence="8" id="KW-0548">Nucleotidyltransferase</keyword>
<feature type="domain" description="CCHC-type" evidence="7">
    <location>
        <begin position="445"/>
        <end position="461"/>
    </location>
</feature>
<dbReference type="InterPro" id="IPR029021">
    <property type="entry name" value="Prot-tyrosine_phosphatase-like"/>
</dbReference>
<dbReference type="InterPro" id="IPR016130">
    <property type="entry name" value="Tyr_Pase_AS"/>
</dbReference>
<dbReference type="EC" id="2.7.7.50" evidence="8"/>
<dbReference type="GO" id="GO:0006370">
    <property type="term" value="P:7-methylguanosine mRNA capping"/>
    <property type="evidence" value="ECO:0007669"/>
    <property type="project" value="TreeGrafter"/>
</dbReference>
<dbReference type="CDD" id="cd17664">
    <property type="entry name" value="Mce1_N"/>
    <property type="match status" value="1"/>
</dbReference>
<proteinExistence type="predicted"/>
<dbReference type="InterPro" id="IPR000340">
    <property type="entry name" value="Dual-sp_phosphatase_cat-dom"/>
</dbReference>
<keyword evidence="9" id="KW-1185">Reference proteome</keyword>
<sequence>MSYKNKKKLGPPPRWIDCPRKGQLIDKKFLPFKTPLDKRYEDQIPEYSCFTLDLLFNSLKSMKLKMGLLIDLTNTNRFYNKDEVEEKFECKYVKLQCRGHGESPDVDQTRAFIDICSRFISQKPLEVIGVHCTHGFNRTGFLISSYLVEKNDWSVDAAVQTYANQRPPGIYKQDYLKELFSRYGDVDDTPPAPPLPAWCNETESQNVDDDGLEISKSSNYSGPKRPKREFVKKDAKFVEGVMGVSQLRLQPRLAEVQRKVQELCGWKRRENNAIRDGGEDREGACYIGTEGGTGENAESGDGGKDRRGDSYTGAEGSSGENPDSGDVGKDRRGGDCYNCGIPGHMEKDFPEPSSHRGRRNRSKGEGDSRKCFKCKKTGHLKRDCPQVSTGNERKSCYNCGKSGHVNRNCPEVSRGDERKSCYNCGKSGHVKRTCPETNRGDDRKKCYMCGELGHVKRNCPKSNRNEDKESCEDLSQFTRDHKESKIEDGDIITCNTCGKPEHLKGNCLKGQCDTEGSDKK</sequence>
<dbReference type="Pfam" id="PF00098">
    <property type="entry name" value="zf-CCHC"/>
    <property type="match status" value="5"/>
</dbReference>
<keyword evidence="3" id="KW-0863">Zinc-finger</keyword>
<dbReference type="InterPro" id="IPR020422">
    <property type="entry name" value="TYR_PHOSPHATASE_DUAL_dom"/>
</dbReference>
<gene>
    <name evidence="8" type="ORF">MCOR_16110</name>
</gene>
<feature type="region of interest" description="Disordered" evidence="4">
    <location>
        <begin position="275"/>
        <end position="369"/>
    </location>
</feature>
<dbReference type="GO" id="GO:0008270">
    <property type="term" value="F:zinc ion binding"/>
    <property type="evidence" value="ECO:0007669"/>
    <property type="project" value="UniProtKB-KW"/>
</dbReference>
<evidence type="ECO:0000313" key="8">
    <source>
        <dbReference type="EMBL" id="CAC5380121.1"/>
    </source>
</evidence>
<keyword evidence="1 8" id="KW-0378">Hydrolase</keyword>
<dbReference type="InterPro" id="IPR000387">
    <property type="entry name" value="Tyr_Pase_dom"/>
</dbReference>
<dbReference type="FunFam" id="3.90.190.10:FF:000040">
    <property type="entry name" value="mRNA-capping enzyme"/>
    <property type="match status" value="1"/>
</dbReference>
<dbReference type="SMART" id="SM00343">
    <property type="entry name" value="ZnF_C2HC"/>
    <property type="match status" value="6"/>
</dbReference>
<dbReference type="InterPro" id="IPR051029">
    <property type="entry name" value="mRNA_Capping_Enz/RNA_Phosphat"/>
</dbReference>
<feature type="domain" description="Tyrosine-protein phosphatase" evidence="5">
    <location>
        <begin position="34"/>
        <end position="189"/>
    </location>
</feature>
<feature type="compositionally biased region" description="Basic and acidic residues" evidence="4">
    <location>
        <begin position="344"/>
        <end position="354"/>
    </location>
</feature>
<feature type="domain" description="CCHC-type" evidence="7">
    <location>
        <begin position="421"/>
        <end position="436"/>
    </location>
</feature>
<dbReference type="GO" id="GO:0003676">
    <property type="term" value="F:nucleic acid binding"/>
    <property type="evidence" value="ECO:0007669"/>
    <property type="project" value="InterPro"/>
</dbReference>
<evidence type="ECO:0000256" key="3">
    <source>
        <dbReference type="PROSITE-ProRule" id="PRU00047"/>
    </source>
</evidence>
<name>A0A6J8B9D6_MYTCO</name>
<dbReference type="Proteomes" id="UP000507470">
    <property type="component" value="Unassembled WGS sequence"/>
</dbReference>
<evidence type="ECO:0000259" key="5">
    <source>
        <dbReference type="PROSITE" id="PS50054"/>
    </source>
</evidence>
<evidence type="ECO:0000259" key="7">
    <source>
        <dbReference type="PROSITE" id="PS50158"/>
    </source>
</evidence>
<dbReference type="PROSITE" id="PS50054">
    <property type="entry name" value="TYR_PHOSPHATASE_DUAL"/>
    <property type="match status" value="1"/>
</dbReference>
<evidence type="ECO:0000256" key="2">
    <source>
        <dbReference type="ARBA" id="ARBA00022912"/>
    </source>
</evidence>
<dbReference type="EMBL" id="CACVKT020002840">
    <property type="protein sequence ID" value="CAC5380121.1"/>
    <property type="molecule type" value="Genomic_DNA"/>
</dbReference>
<feature type="domain" description="CCHC-type" evidence="7">
    <location>
        <begin position="336"/>
        <end position="351"/>
    </location>
</feature>
<accession>A0A6J8B9D6</accession>
<keyword evidence="2" id="KW-0904">Protein phosphatase</keyword>
<feature type="region of interest" description="Disordered" evidence="4">
    <location>
        <begin position="191"/>
        <end position="227"/>
    </location>
</feature>
<reference evidence="8 9" key="1">
    <citation type="submission" date="2020-06" db="EMBL/GenBank/DDBJ databases">
        <authorList>
            <person name="Li R."/>
            <person name="Bekaert M."/>
        </authorList>
    </citation>
    <scope>NUCLEOTIDE SEQUENCE [LARGE SCALE GENOMIC DNA]</scope>
    <source>
        <strain evidence="9">wild</strain>
    </source>
</reference>